<evidence type="ECO:0000256" key="2">
    <source>
        <dbReference type="ARBA" id="ARBA00022525"/>
    </source>
</evidence>
<dbReference type="PROSITE" id="PS51162">
    <property type="entry name" value="THYROGLOBULIN_1_2"/>
    <property type="match status" value="1"/>
</dbReference>
<dbReference type="InterPro" id="IPR036857">
    <property type="entry name" value="Thyroglobulin_1_sf"/>
</dbReference>
<dbReference type="PANTHER" id="PTHR12352">
    <property type="entry name" value="SECRETED MODULAR CALCIUM-BINDING PROTEIN"/>
    <property type="match status" value="1"/>
</dbReference>
<dbReference type="Proteomes" id="UP000265000">
    <property type="component" value="Unplaced"/>
</dbReference>
<keyword evidence="8" id="KW-1185">Reference proteome</keyword>
<dbReference type="Gene3D" id="4.10.800.10">
    <property type="entry name" value="Thyroglobulin type-1"/>
    <property type="match status" value="1"/>
</dbReference>
<proteinExistence type="predicted"/>
<feature type="domain" description="Thyroglobulin type-1" evidence="6">
    <location>
        <begin position="26"/>
        <end position="86"/>
    </location>
</feature>
<protein>
    <recommendedName>
        <fullName evidence="6">Thyroglobulin type-1 domain-containing protein</fullName>
    </recommendedName>
</protein>
<dbReference type="InterPro" id="IPR000716">
    <property type="entry name" value="Thyroglobulin_1"/>
</dbReference>
<dbReference type="InterPro" id="IPR051950">
    <property type="entry name" value="Dev_reg/Prot_inhib"/>
</dbReference>
<keyword evidence="2" id="KW-0964">Secreted</keyword>
<keyword evidence="3" id="KW-0677">Repeat</keyword>
<dbReference type="Pfam" id="PF00086">
    <property type="entry name" value="Thyroglobulin_1"/>
    <property type="match status" value="1"/>
</dbReference>
<dbReference type="STRING" id="8078.ENSFHEP00000003523"/>
<dbReference type="CDD" id="cd00191">
    <property type="entry name" value="TY"/>
    <property type="match status" value="1"/>
</dbReference>
<dbReference type="AlphaFoldDB" id="A0A3Q2SU41"/>
<evidence type="ECO:0000256" key="1">
    <source>
        <dbReference type="ARBA" id="ARBA00004613"/>
    </source>
</evidence>
<evidence type="ECO:0000256" key="5">
    <source>
        <dbReference type="PROSITE-ProRule" id="PRU00500"/>
    </source>
</evidence>
<accession>A0A3Q2SU41</accession>
<keyword evidence="4 5" id="KW-1015">Disulfide bond</keyword>
<dbReference type="PROSITE" id="PS00484">
    <property type="entry name" value="THYROGLOBULIN_1_1"/>
    <property type="match status" value="1"/>
</dbReference>
<reference evidence="7" key="1">
    <citation type="submission" date="2025-08" db="UniProtKB">
        <authorList>
            <consortium name="Ensembl"/>
        </authorList>
    </citation>
    <scope>IDENTIFICATION</scope>
</reference>
<evidence type="ECO:0000313" key="8">
    <source>
        <dbReference type="Proteomes" id="UP000265000"/>
    </source>
</evidence>
<comment type="subcellular location">
    <subcellularLocation>
        <location evidence="1">Secreted</location>
    </subcellularLocation>
</comment>
<evidence type="ECO:0000256" key="4">
    <source>
        <dbReference type="ARBA" id="ARBA00023157"/>
    </source>
</evidence>
<dbReference type="PANTHER" id="PTHR12352:SF3">
    <property type="entry name" value="NIDOGEN-2"/>
    <property type="match status" value="1"/>
</dbReference>
<dbReference type="Ensembl" id="ENSFHET00000010408.1">
    <property type="protein sequence ID" value="ENSFHEP00000003523.1"/>
    <property type="gene ID" value="ENSFHEG00000004403.1"/>
</dbReference>
<dbReference type="SUPFAM" id="SSF57610">
    <property type="entry name" value="Thyroglobulin type-1 domain"/>
    <property type="match status" value="1"/>
</dbReference>
<name>A0A3Q2SU41_FUNHE</name>
<sequence>PAYITNLLQPSTTFSYHDTFSSSSGPSPCEEERRAAMESSGAFVPSCDADGSFRPKQCQPGGRCWCVDPAGRELPGTRRPGDALVCGERL</sequence>
<feature type="disulfide bond" evidence="5">
    <location>
        <begin position="66"/>
        <end position="86"/>
    </location>
</feature>
<comment type="caution">
    <text evidence="5">Lacks conserved residue(s) required for the propagation of feature annotation.</text>
</comment>
<evidence type="ECO:0000256" key="3">
    <source>
        <dbReference type="ARBA" id="ARBA00022737"/>
    </source>
</evidence>
<dbReference type="GO" id="GO:0005615">
    <property type="term" value="C:extracellular space"/>
    <property type="evidence" value="ECO:0007669"/>
    <property type="project" value="TreeGrafter"/>
</dbReference>
<dbReference type="SMART" id="SM00211">
    <property type="entry name" value="TY"/>
    <property type="match status" value="1"/>
</dbReference>
<evidence type="ECO:0000313" key="7">
    <source>
        <dbReference type="Ensembl" id="ENSFHEP00000003523.1"/>
    </source>
</evidence>
<dbReference type="GeneTree" id="ENSGT00940000177230"/>
<evidence type="ECO:0000259" key="6">
    <source>
        <dbReference type="PROSITE" id="PS51162"/>
    </source>
</evidence>
<organism evidence="7 8">
    <name type="scientific">Fundulus heteroclitus</name>
    <name type="common">Killifish</name>
    <name type="synonym">Mummichog</name>
    <dbReference type="NCBI Taxonomy" id="8078"/>
    <lineage>
        <taxon>Eukaryota</taxon>
        <taxon>Metazoa</taxon>
        <taxon>Chordata</taxon>
        <taxon>Craniata</taxon>
        <taxon>Vertebrata</taxon>
        <taxon>Euteleostomi</taxon>
        <taxon>Actinopterygii</taxon>
        <taxon>Neopterygii</taxon>
        <taxon>Teleostei</taxon>
        <taxon>Neoteleostei</taxon>
        <taxon>Acanthomorphata</taxon>
        <taxon>Ovalentaria</taxon>
        <taxon>Atherinomorphae</taxon>
        <taxon>Cyprinodontiformes</taxon>
        <taxon>Fundulidae</taxon>
        <taxon>Fundulus</taxon>
    </lineage>
</organism>
<reference evidence="7" key="2">
    <citation type="submission" date="2025-09" db="UniProtKB">
        <authorList>
            <consortium name="Ensembl"/>
        </authorList>
    </citation>
    <scope>IDENTIFICATION</scope>
</reference>